<evidence type="ECO:0000313" key="2">
    <source>
        <dbReference type="Proteomes" id="UP000675881"/>
    </source>
</evidence>
<organism evidence="1 2">
    <name type="scientific">Lepeophtheirus salmonis</name>
    <name type="common">Salmon louse</name>
    <name type="synonym">Caligus salmonis</name>
    <dbReference type="NCBI Taxonomy" id="72036"/>
    <lineage>
        <taxon>Eukaryota</taxon>
        <taxon>Metazoa</taxon>
        <taxon>Ecdysozoa</taxon>
        <taxon>Arthropoda</taxon>
        <taxon>Crustacea</taxon>
        <taxon>Multicrustacea</taxon>
        <taxon>Hexanauplia</taxon>
        <taxon>Copepoda</taxon>
        <taxon>Siphonostomatoida</taxon>
        <taxon>Caligidae</taxon>
        <taxon>Lepeophtheirus</taxon>
    </lineage>
</organism>
<accession>A0A7R8H3J3</accession>
<dbReference type="AlphaFoldDB" id="A0A7R8H3J3"/>
<dbReference type="EMBL" id="HG994592">
    <property type="protein sequence ID" value="CAF2832824.1"/>
    <property type="molecule type" value="Genomic_DNA"/>
</dbReference>
<evidence type="ECO:0000313" key="1">
    <source>
        <dbReference type="EMBL" id="CAF2832824.1"/>
    </source>
</evidence>
<dbReference type="OrthoDB" id="10620385at2759"/>
<dbReference type="Gene3D" id="3.80.10.10">
    <property type="entry name" value="Ribonuclease Inhibitor"/>
    <property type="match status" value="1"/>
</dbReference>
<protein>
    <submittedName>
        <fullName evidence="1">(salmon louse) hypothetical protein</fullName>
    </submittedName>
</protein>
<name>A0A7R8H3J3_LEPSM</name>
<keyword evidence="2" id="KW-1185">Reference proteome</keyword>
<gene>
    <name evidence="1" type="ORF">LSAA_3805</name>
</gene>
<dbReference type="Proteomes" id="UP000675881">
    <property type="component" value="Chromosome 13"/>
</dbReference>
<proteinExistence type="predicted"/>
<dbReference type="InterPro" id="IPR032675">
    <property type="entry name" value="LRR_dom_sf"/>
</dbReference>
<dbReference type="SUPFAM" id="SSF52047">
    <property type="entry name" value="RNI-like"/>
    <property type="match status" value="1"/>
</dbReference>
<sequence>MTSKNCYTSAILQYLGSFSELPISDSPTLRETLNPVSYIENAIYPKYKRGGVHVSTHPHSYFYRRSSIPHLFPDKLVDICVKKVLELLLKSGEIIEEHEGYQRESEVVDIPFLKEYFYSDKLRKFSGARLQRKPSKKRIESFKGERSYLTKFLGFYFLFMLLCNERTNRFVVHSIDEEVDEEMQEFWISELADISYSVRVTGIGLLGLCGLSKSSGCRYLRDLILKHGNNCDTIVPKVIACLLRYLENLEVLDIHNLHEGIEYYYRGQGNGSEKLLEIVDVCPKLRTLKLTASEYLPSIGKNVGFLEACGSQIGSLEIDCPSTFMRAQDFLTIGRNCHLLENLAISHLKLETEDELTLQHEVEVLFPFLRSLKIQKIDHEPRVTKEVFNTQTCQLSSKITTHGQCTKLGR</sequence>
<reference evidence="1" key="1">
    <citation type="submission" date="2021-02" db="EMBL/GenBank/DDBJ databases">
        <authorList>
            <person name="Bekaert M."/>
        </authorList>
    </citation>
    <scope>NUCLEOTIDE SEQUENCE</scope>
    <source>
        <strain evidence="1">IoA-00</strain>
    </source>
</reference>